<name>A0ABW6ZMZ8_9HYPH</name>
<dbReference type="PANTHER" id="PTHR30055:SF234">
    <property type="entry name" value="HTH-TYPE TRANSCRIPTIONAL REGULATOR BETI"/>
    <property type="match status" value="1"/>
</dbReference>
<gene>
    <name evidence="7" type="ORF">V5F30_20530</name>
</gene>
<feature type="region of interest" description="Disordered" evidence="5">
    <location>
        <begin position="202"/>
        <end position="245"/>
    </location>
</feature>
<proteinExistence type="predicted"/>
<dbReference type="Proteomes" id="UP001604043">
    <property type="component" value="Unassembled WGS sequence"/>
</dbReference>
<dbReference type="InterPro" id="IPR041490">
    <property type="entry name" value="KstR2_TetR_C"/>
</dbReference>
<reference evidence="7 8" key="1">
    <citation type="submission" date="2024-02" db="EMBL/GenBank/DDBJ databases">
        <title>Expansion and revision of Xanthobacter and proposal of Roseixanthobacter gen. nov.</title>
        <authorList>
            <person name="Soltysiak M.P.M."/>
            <person name="Jalihal A."/>
            <person name="Ory A."/>
            <person name="Chrisophersen C."/>
            <person name="Lee A.D."/>
            <person name="Boulton J."/>
            <person name="Springer M."/>
        </authorList>
    </citation>
    <scope>NUCLEOTIDE SEQUENCE [LARGE SCALE GENOMIC DNA]</scope>
    <source>
        <strain evidence="7 8">CB5</strain>
    </source>
</reference>
<keyword evidence="3" id="KW-0804">Transcription</keyword>
<sequence>MARTRAQDYEAKREAILHKSAELFAQYGYSGTSITMIADACGASKALLYHYYPDKEAVLFDILSSHLEQLIAGAEKAIADAPDGGRIYAMSASLLDAYKDADAEHQVQIANLKLLNSDRQEALRALERKLVTLLADAIAEEVPSVGRGPMLKPVTMSAFGMLNWQYLWFRDGKGLTRADYARLVTGLIKAGAEEAVRGMFAPEAKAVDARPPEGKPAQPRSTPRRRTTPTAADAPRAAKARRPAE</sequence>
<dbReference type="InterPro" id="IPR001647">
    <property type="entry name" value="HTH_TetR"/>
</dbReference>
<dbReference type="SUPFAM" id="SSF46689">
    <property type="entry name" value="Homeodomain-like"/>
    <property type="match status" value="1"/>
</dbReference>
<keyword evidence="2 4" id="KW-0238">DNA-binding</keyword>
<evidence type="ECO:0000259" key="6">
    <source>
        <dbReference type="PROSITE" id="PS50977"/>
    </source>
</evidence>
<protein>
    <submittedName>
        <fullName evidence="7">TetR/AcrR family transcriptional regulator</fullName>
    </submittedName>
</protein>
<dbReference type="PANTHER" id="PTHR30055">
    <property type="entry name" value="HTH-TYPE TRANSCRIPTIONAL REGULATOR RUTR"/>
    <property type="match status" value="1"/>
</dbReference>
<evidence type="ECO:0000256" key="2">
    <source>
        <dbReference type="ARBA" id="ARBA00023125"/>
    </source>
</evidence>
<dbReference type="Pfam" id="PF00440">
    <property type="entry name" value="TetR_N"/>
    <property type="match status" value="1"/>
</dbReference>
<dbReference type="Pfam" id="PF17932">
    <property type="entry name" value="TetR_C_24"/>
    <property type="match status" value="1"/>
</dbReference>
<organism evidence="7 8">
    <name type="scientific">Xanthobacter aminoxidans</name>
    <dbReference type="NCBI Taxonomy" id="186280"/>
    <lineage>
        <taxon>Bacteria</taxon>
        <taxon>Pseudomonadati</taxon>
        <taxon>Pseudomonadota</taxon>
        <taxon>Alphaproteobacteria</taxon>
        <taxon>Hyphomicrobiales</taxon>
        <taxon>Xanthobacteraceae</taxon>
        <taxon>Xanthobacter</taxon>
    </lineage>
</organism>
<feature type="compositionally biased region" description="Low complexity" evidence="5">
    <location>
        <begin position="228"/>
        <end position="237"/>
    </location>
</feature>
<evidence type="ECO:0000256" key="5">
    <source>
        <dbReference type="SAM" id="MobiDB-lite"/>
    </source>
</evidence>
<evidence type="ECO:0000256" key="4">
    <source>
        <dbReference type="PROSITE-ProRule" id="PRU00335"/>
    </source>
</evidence>
<feature type="domain" description="HTH tetR-type" evidence="6">
    <location>
        <begin position="10"/>
        <end position="70"/>
    </location>
</feature>
<dbReference type="PRINTS" id="PR00455">
    <property type="entry name" value="HTHTETR"/>
</dbReference>
<dbReference type="InterPro" id="IPR009057">
    <property type="entry name" value="Homeodomain-like_sf"/>
</dbReference>
<dbReference type="EMBL" id="JBAFUR010000006">
    <property type="protein sequence ID" value="MFG1254612.1"/>
    <property type="molecule type" value="Genomic_DNA"/>
</dbReference>
<dbReference type="PROSITE" id="PS50977">
    <property type="entry name" value="HTH_TETR_2"/>
    <property type="match status" value="1"/>
</dbReference>
<evidence type="ECO:0000256" key="3">
    <source>
        <dbReference type="ARBA" id="ARBA00023163"/>
    </source>
</evidence>
<evidence type="ECO:0000313" key="7">
    <source>
        <dbReference type="EMBL" id="MFG1254612.1"/>
    </source>
</evidence>
<dbReference type="Gene3D" id="1.10.357.10">
    <property type="entry name" value="Tetracycline Repressor, domain 2"/>
    <property type="match status" value="1"/>
</dbReference>
<dbReference type="RefSeq" id="WP_394007157.1">
    <property type="nucleotide sequence ID" value="NZ_JBAFUR010000006.1"/>
</dbReference>
<evidence type="ECO:0000256" key="1">
    <source>
        <dbReference type="ARBA" id="ARBA00023015"/>
    </source>
</evidence>
<comment type="caution">
    <text evidence="7">The sequence shown here is derived from an EMBL/GenBank/DDBJ whole genome shotgun (WGS) entry which is preliminary data.</text>
</comment>
<dbReference type="InterPro" id="IPR050109">
    <property type="entry name" value="HTH-type_TetR-like_transc_reg"/>
</dbReference>
<keyword evidence="1" id="KW-0805">Transcription regulation</keyword>
<evidence type="ECO:0000313" key="8">
    <source>
        <dbReference type="Proteomes" id="UP001604043"/>
    </source>
</evidence>
<accession>A0ABW6ZMZ8</accession>
<dbReference type="Gene3D" id="1.10.10.60">
    <property type="entry name" value="Homeodomain-like"/>
    <property type="match status" value="1"/>
</dbReference>
<feature type="DNA-binding region" description="H-T-H motif" evidence="4">
    <location>
        <begin position="33"/>
        <end position="52"/>
    </location>
</feature>
<keyword evidence="8" id="KW-1185">Reference proteome</keyword>